<dbReference type="AlphaFoldDB" id="A0A3B3X486"/>
<dbReference type="SUPFAM" id="SSF50249">
    <property type="entry name" value="Nucleic acid-binding proteins"/>
    <property type="match status" value="1"/>
</dbReference>
<dbReference type="Ensembl" id="ENSPMET00000000078.1">
    <property type="protein sequence ID" value="ENSPMEP00000009866.1"/>
    <property type="gene ID" value="ENSPMEG00000011778.1"/>
</dbReference>
<dbReference type="Proteomes" id="UP000261480">
    <property type="component" value="Unplaced"/>
</dbReference>
<keyword evidence="8" id="KW-0472">Membrane</keyword>
<evidence type="ECO:0000256" key="5">
    <source>
        <dbReference type="ARBA" id="ARBA00022895"/>
    </source>
</evidence>
<protein>
    <recommendedName>
        <fullName evidence="9">Protection of telomeres protein 1 ssDNA-binding domain-containing protein</fullName>
    </recommendedName>
</protein>
<evidence type="ECO:0000256" key="2">
    <source>
        <dbReference type="ARBA" id="ARBA00004574"/>
    </source>
</evidence>
<dbReference type="GO" id="GO:0098505">
    <property type="term" value="F:G-rich strand telomeric DNA binding"/>
    <property type="evidence" value="ECO:0007669"/>
    <property type="project" value="TreeGrafter"/>
</dbReference>
<reference evidence="10" key="1">
    <citation type="submission" date="2025-08" db="UniProtKB">
        <authorList>
            <consortium name="Ensembl"/>
        </authorList>
    </citation>
    <scope>IDENTIFICATION</scope>
</reference>
<proteinExistence type="inferred from homology"/>
<keyword evidence="11" id="KW-1185">Reference proteome</keyword>
<name>A0A3B3X486_9TELE</name>
<dbReference type="InterPro" id="IPR032042">
    <property type="entry name" value="POT1PC"/>
</dbReference>
<comment type="similarity">
    <text evidence="3">Belongs to the telombin family.</text>
</comment>
<dbReference type="STRING" id="48701.ENSPMEP00000009866"/>
<dbReference type="PANTHER" id="PTHR14513:SF0">
    <property type="entry name" value="PROTECTION OF TELOMERES PROTEIN 1"/>
    <property type="match status" value="1"/>
</dbReference>
<keyword evidence="6" id="KW-0238">DNA-binding</keyword>
<evidence type="ECO:0000256" key="4">
    <source>
        <dbReference type="ARBA" id="ARBA00022454"/>
    </source>
</evidence>
<evidence type="ECO:0000259" key="9">
    <source>
        <dbReference type="Pfam" id="PF16686"/>
    </source>
</evidence>
<organism evidence="10 11">
    <name type="scientific">Poecilia mexicana</name>
    <dbReference type="NCBI Taxonomy" id="48701"/>
    <lineage>
        <taxon>Eukaryota</taxon>
        <taxon>Metazoa</taxon>
        <taxon>Chordata</taxon>
        <taxon>Craniata</taxon>
        <taxon>Vertebrata</taxon>
        <taxon>Euteleostomi</taxon>
        <taxon>Actinopterygii</taxon>
        <taxon>Neopterygii</taxon>
        <taxon>Teleostei</taxon>
        <taxon>Neoteleostei</taxon>
        <taxon>Acanthomorphata</taxon>
        <taxon>Ovalentaria</taxon>
        <taxon>Atherinomorphae</taxon>
        <taxon>Cyprinodontiformes</taxon>
        <taxon>Poeciliidae</taxon>
        <taxon>Poeciliinae</taxon>
        <taxon>Poecilia</taxon>
    </lineage>
</organism>
<evidence type="ECO:0000256" key="1">
    <source>
        <dbReference type="ARBA" id="ARBA00004123"/>
    </source>
</evidence>
<dbReference type="InterPro" id="IPR028389">
    <property type="entry name" value="POT1"/>
</dbReference>
<dbReference type="PANTHER" id="PTHR14513">
    <property type="entry name" value="PROTECTION OF TELOMERES 1"/>
    <property type="match status" value="1"/>
</dbReference>
<dbReference type="CDD" id="cd04498">
    <property type="entry name" value="hPOT1_OB2"/>
    <property type="match status" value="1"/>
</dbReference>
<dbReference type="GO" id="GO:0032210">
    <property type="term" value="P:regulation of telomere maintenance via telomerase"/>
    <property type="evidence" value="ECO:0007669"/>
    <property type="project" value="TreeGrafter"/>
</dbReference>
<evidence type="ECO:0000256" key="3">
    <source>
        <dbReference type="ARBA" id="ARBA00008442"/>
    </source>
</evidence>
<dbReference type="Gene3D" id="2.40.50.140">
    <property type="entry name" value="Nucleic acid-binding proteins"/>
    <property type="match status" value="2"/>
</dbReference>
<feature type="domain" description="Protection of telomeres protein 1 ssDNA-binding" evidence="9">
    <location>
        <begin position="81"/>
        <end position="223"/>
    </location>
</feature>
<evidence type="ECO:0000256" key="7">
    <source>
        <dbReference type="ARBA" id="ARBA00023242"/>
    </source>
</evidence>
<dbReference type="GO" id="GO:0000783">
    <property type="term" value="C:nuclear telomere cap complex"/>
    <property type="evidence" value="ECO:0007669"/>
    <property type="project" value="TreeGrafter"/>
</dbReference>
<keyword evidence="8" id="KW-0812">Transmembrane</keyword>
<feature type="transmembrane region" description="Helical" evidence="8">
    <location>
        <begin position="239"/>
        <end position="261"/>
    </location>
</feature>
<keyword evidence="4" id="KW-0158">Chromosome</keyword>
<evidence type="ECO:0000256" key="8">
    <source>
        <dbReference type="SAM" id="Phobius"/>
    </source>
</evidence>
<reference evidence="10" key="2">
    <citation type="submission" date="2025-09" db="UniProtKB">
        <authorList>
            <consortium name="Ensembl"/>
        </authorList>
    </citation>
    <scope>IDENTIFICATION</scope>
</reference>
<dbReference type="GO" id="GO:0016233">
    <property type="term" value="P:telomere capping"/>
    <property type="evidence" value="ECO:0007669"/>
    <property type="project" value="TreeGrafter"/>
</dbReference>
<keyword evidence="7" id="KW-0539">Nucleus</keyword>
<keyword evidence="8" id="KW-1133">Transmembrane helix</keyword>
<evidence type="ECO:0000313" key="10">
    <source>
        <dbReference type="Ensembl" id="ENSPMEP00000009866.1"/>
    </source>
</evidence>
<accession>A0A3B3X486</accession>
<dbReference type="GO" id="GO:0010521">
    <property type="term" value="F:telomerase inhibitor activity"/>
    <property type="evidence" value="ECO:0007669"/>
    <property type="project" value="TreeGrafter"/>
</dbReference>
<keyword evidence="5" id="KW-0779">Telomere</keyword>
<dbReference type="Pfam" id="PF16686">
    <property type="entry name" value="POT1PC"/>
    <property type="match status" value="1"/>
</dbReference>
<evidence type="ECO:0000256" key="6">
    <source>
        <dbReference type="ARBA" id="ARBA00023125"/>
    </source>
</evidence>
<dbReference type="InterPro" id="IPR012340">
    <property type="entry name" value="NA-bd_OB-fold"/>
</dbReference>
<sequence length="328" mass="36618">KTDNHFTDSLTGNNARGLRYQINTFGFSVVTFSGTVGGGMEPRTSSKSLQLDEDDRRTIEELRAWAACQALLSSVSAAVPLSAVQPNAYFDLICQLLAKASIDSTCTLLRVWDGTRCPHALLKVIVEPNSTEGPSSFSKYKESHIANVLVYDNHVEVSRHLKVRPGAFLRIYNLRAIPGSSRVPGLTSSQPVELDHLAFHLHGGTSYGRGIQLLPENSPDVQEGTTGKIYYLVGQRINFLHGCTFPLIMSLCLKINPLYLAKLSQNIEKVNQDCFLFLYVLLCTLQILLYFCTFHSLLIVLSMNGSIEINSILCFDLVWMLLEPWRRF</sequence>
<feature type="transmembrane region" description="Helical" evidence="8">
    <location>
        <begin position="273"/>
        <end position="291"/>
    </location>
</feature>
<evidence type="ECO:0000313" key="11">
    <source>
        <dbReference type="Proteomes" id="UP000261480"/>
    </source>
</evidence>
<comment type="subcellular location">
    <subcellularLocation>
        <location evidence="2">Chromosome</location>
        <location evidence="2">Telomere</location>
    </subcellularLocation>
    <subcellularLocation>
        <location evidence="1">Nucleus</location>
    </subcellularLocation>
</comment>